<gene>
    <name evidence="2" type="ORF">CBP36_21375</name>
</gene>
<keyword evidence="3" id="KW-1185">Reference proteome</keyword>
<dbReference type="PANTHER" id="PTHR42957:SF1">
    <property type="entry name" value="HELICASE MJ1565-RELATED"/>
    <property type="match status" value="1"/>
</dbReference>
<accession>A0A240UKG8</accession>
<dbReference type="SUPFAM" id="SSF52540">
    <property type="entry name" value="P-loop containing nucleoside triphosphate hydrolases"/>
    <property type="match status" value="1"/>
</dbReference>
<dbReference type="OrthoDB" id="7235451at2"/>
<dbReference type="Proteomes" id="UP000194440">
    <property type="component" value="Plasmid pACP4.3"/>
</dbReference>
<evidence type="ECO:0000313" key="2">
    <source>
        <dbReference type="EMBL" id="ART61519.1"/>
    </source>
</evidence>
<proteinExistence type="predicted"/>
<evidence type="ECO:0000313" key="3">
    <source>
        <dbReference type="Proteomes" id="UP000194440"/>
    </source>
</evidence>
<dbReference type="InterPro" id="IPR008571">
    <property type="entry name" value="HerA-like"/>
</dbReference>
<dbReference type="AlphaFoldDB" id="A0A240UKG8"/>
<organism evidence="2 3">
    <name type="scientific">Acidovorax carolinensis</name>
    <dbReference type="NCBI Taxonomy" id="553814"/>
    <lineage>
        <taxon>Bacteria</taxon>
        <taxon>Pseudomonadati</taxon>
        <taxon>Pseudomonadota</taxon>
        <taxon>Betaproteobacteria</taxon>
        <taxon>Burkholderiales</taxon>
        <taxon>Comamonadaceae</taxon>
        <taxon>Acidovorax</taxon>
    </lineage>
</organism>
<evidence type="ECO:0000259" key="1">
    <source>
        <dbReference type="Pfam" id="PF01935"/>
    </source>
</evidence>
<dbReference type="RefSeq" id="WP_086929224.1">
    <property type="nucleotide sequence ID" value="NZ_CP021369.1"/>
</dbReference>
<dbReference type="PANTHER" id="PTHR42957">
    <property type="entry name" value="HELICASE MJ1565-RELATED"/>
    <property type="match status" value="1"/>
</dbReference>
<feature type="domain" description="Helicase HerA central" evidence="1">
    <location>
        <begin position="3"/>
        <end position="74"/>
    </location>
</feature>
<protein>
    <recommendedName>
        <fullName evidence="1">Helicase HerA central domain-containing protein</fullName>
    </recommendedName>
</protein>
<dbReference type="KEGG" id="acip:CBP36_21375"/>
<geneLocation type="plasmid" evidence="2 3">
    <name>pACP4.3</name>
</geneLocation>
<dbReference type="InterPro" id="IPR027417">
    <property type="entry name" value="P-loop_NTPase"/>
</dbReference>
<dbReference type="EMBL" id="CP021369">
    <property type="protein sequence ID" value="ART61519.1"/>
    <property type="molecule type" value="Genomic_DNA"/>
</dbReference>
<reference evidence="2" key="1">
    <citation type="submission" date="2017-05" db="EMBL/GenBank/DDBJ databases">
        <title>Polyphasic characterization of four soil-derived phenanthrene-degrading Acidovorax strains and proposal of Acidovorax phenanthrenivorans sp. nov.</title>
        <authorList>
            <person name="Singleton D."/>
            <person name="Lee J."/>
            <person name="Dickey A.N."/>
            <person name="Stroud A."/>
            <person name="Scholl E.H."/>
            <person name="Wright F.A."/>
            <person name="Aitken M.D."/>
        </authorList>
    </citation>
    <scope>NUCLEOTIDE SEQUENCE</scope>
    <source>
        <strain evidence="2">P4</strain>
        <plasmid evidence="2">pACP4.3</plasmid>
    </source>
</reference>
<sequence>MQIKIGKDMRTGEAVVVDTLNVINPHLQVTGVSGMGKTYTLQELVTSFVESAADLGRPVRVHVFDPHGDIELPYASVVKFSEATGYGYNPLEINPDPDYGGVRRAIQKFIAAIKKQKSLGTKQEAVMRYLLEDLYAAHGFKADDPGTWWPDDPRMIREVMKGREHRVYLDVAYEHRDRFKSLLRDPASGRYRGGFDDFDNDPALRSKKCWWVEHDHYEGDFLMWEPRNLFKVAPTMDDVVRFTERKLKAHYCGTNSAAMALLKDVNQAARAYHRKVTEMSKRDAALDDGERAELTKALDKAKEKASDAYGSYLDAIVSGRELDDMIRYNSTDVLTSVYERFQNLRAIGIYNPVAPPFDVQKPIWQYQIKPLEIPVQAMFVDMVSARIFERAMHRGVQNDVVELLVLDEGKRFLGESSDDVLIKIANEARKFGLGLWIMSQTPEHFPDDFVKATGTILVLGLAKADTNLAARKLGVDEALLSSLVPQKTALVQIKRKGTLSSSFQLISVNA</sequence>
<keyword evidence="2" id="KW-0614">Plasmid</keyword>
<dbReference type="InterPro" id="IPR002789">
    <property type="entry name" value="HerA_central"/>
</dbReference>
<name>A0A240UKG8_9BURK</name>
<dbReference type="Pfam" id="PF01935">
    <property type="entry name" value="DUF87"/>
    <property type="match status" value="1"/>
</dbReference>
<dbReference type="Gene3D" id="3.40.50.300">
    <property type="entry name" value="P-loop containing nucleotide triphosphate hydrolases"/>
    <property type="match status" value="2"/>
</dbReference>